<evidence type="ECO:0000256" key="22">
    <source>
        <dbReference type="ARBA" id="ARBA00023316"/>
    </source>
</evidence>
<evidence type="ECO:0000256" key="4">
    <source>
        <dbReference type="ARBA" id="ARBA00007739"/>
    </source>
</evidence>
<comment type="similarity">
    <text evidence="4">In the N-terminal section; belongs to the glycosyltransferase 51 family.</text>
</comment>
<evidence type="ECO:0000256" key="13">
    <source>
        <dbReference type="ARBA" id="ARBA00022692"/>
    </source>
</evidence>
<dbReference type="UniPathway" id="UPA00219"/>
<feature type="domain" description="Penicillin-binding protein transpeptidase" evidence="28">
    <location>
        <begin position="459"/>
        <end position="741"/>
    </location>
</feature>
<dbReference type="GO" id="GO:0009002">
    <property type="term" value="F:serine-type D-Ala-D-Ala carboxypeptidase activity"/>
    <property type="evidence" value="ECO:0007669"/>
    <property type="project" value="UniProtKB-EC"/>
</dbReference>
<evidence type="ECO:0000256" key="2">
    <source>
        <dbReference type="ARBA" id="ARBA00004752"/>
    </source>
</evidence>
<keyword evidence="13" id="KW-0812">Transmembrane</keyword>
<keyword evidence="10" id="KW-0645">Protease</keyword>
<keyword evidence="14" id="KW-0378">Hydrolase</keyword>
<dbReference type="GO" id="GO:0046677">
    <property type="term" value="P:response to antibiotic"/>
    <property type="evidence" value="ECO:0007669"/>
    <property type="project" value="UniProtKB-KW"/>
</dbReference>
<evidence type="ECO:0000256" key="16">
    <source>
        <dbReference type="ARBA" id="ARBA00022968"/>
    </source>
</evidence>
<keyword evidence="16" id="KW-0735">Signal-anchor</keyword>
<dbReference type="InterPro" id="IPR023346">
    <property type="entry name" value="Lysozyme-like_dom_sf"/>
</dbReference>
<evidence type="ECO:0000256" key="5">
    <source>
        <dbReference type="ARBA" id="ARBA00012448"/>
    </source>
</evidence>
<keyword evidence="11" id="KW-0328">Glycosyltransferase</keyword>
<dbReference type="InterPro" id="IPR001264">
    <property type="entry name" value="Glyco_trans_51"/>
</dbReference>
<dbReference type="HOGENOM" id="CLU_006354_2_4_5"/>
<dbReference type="Gene3D" id="1.10.3810.10">
    <property type="entry name" value="Biosynthetic peptidoglycan transglycosylase-like"/>
    <property type="match status" value="1"/>
</dbReference>
<feature type="compositionally biased region" description="Gly residues" evidence="27">
    <location>
        <begin position="814"/>
        <end position="824"/>
    </location>
</feature>
<dbReference type="Gene3D" id="3.40.710.10">
    <property type="entry name" value="DD-peptidase/beta-lactamase superfamily"/>
    <property type="match status" value="2"/>
</dbReference>
<evidence type="ECO:0000313" key="32">
    <source>
        <dbReference type="Proteomes" id="UP000005258"/>
    </source>
</evidence>
<keyword evidence="15" id="KW-0133">Cell shape</keyword>
<dbReference type="Pfam" id="PF00912">
    <property type="entry name" value="Transgly"/>
    <property type="match status" value="1"/>
</dbReference>
<keyword evidence="22" id="KW-0961">Cell wall biogenesis/degradation</keyword>
<evidence type="ECO:0000256" key="19">
    <source>
        <dbReference type="ARBA" id="ARBA00023136"/>
    </source>
</evidence>
<evidence type="ECO:0000256" key="17">
    <source>
        <dbReference type="ARBA" id="ARBA00022984"/>
    </source>
</evidence>
<dbReference type="GO" id="GO:0008658">
    <property type="term" value="F:penicillin binding"/>
    <property type="evidence" value="ECO:0007669"/>
    <property type="project" value="InterPro"/>
</dbReference>
<dbReference type="GO" id="GO:0008360">
    <property type="term" value="P:regulation of cell shape"/>
    <property type="evidence" value="ECO:0007669"/>
    <property type="project" value="UniProtKB-KW"/>
</dbReference>
<keyword evidence="20" id="KW-0046">Antibiotic resistance</keyword>
<dbReference type="EMBL" id="CP003239">
    <property type="protein sequence ID" value="AFK57312.1"/>
    <property type="molecule type" value="Genomic_DNA"/>
</dbReference>
<keyword evidence="9" id="KW-0121">Carboxypeptidase</keyword>
<evidence type="ECO:0000259" key="28">
    <source>
        <dbReference type="Pfam" id="PF00905"/>
    </source>
</evidence>
<geneLocation type="plasmid" evidence="31 32">
    <name>pTM3</name>
</geneLocation>
<protein>
    <recommendedName>
        <fullName evidence="6">Penicillin-binding protein 1A</fullName>
        <ecNumber evidence="24">2.4.99.28</ecNumber>
        <ecNumber evidence="5">3.4.16.4</ecNumber>
    </recommendedName>
</protein>
<dbReference type="GO" id="GO:0005886">
    <property type="term" value="C:plasma membrane"/>
    <property type="evidence" value="ECO:0007669"/>
    <property type="project" value="UniProtKB-SubCell"/>
</dbReference>
<comment type="pathway">
    <text evidence="26">Glycan biosynthesis.</text>
</comment>
<evidence type="ECO:0000256" key="14">
    <source>
        <dbReference type="ARBA" id="ARBA00022801"/>
    </source>
</evidence>
<keyword evidence="18" id="KW-1133">Transmembrane helix</keyword>
<dbReference type="Pfam" id="PF17092">
    <property type="entry name" value="PCB_OB"/>
    <property type="match status" value="1"/>
</dbReference>
<dbReference type="InterPro" id="IPR036950">
    <property type="entry name" value="PBP_transglycosylase"/>
</dbReference>
<dbReference type="GO" id="GO:0071555">
    <property type="term" value="P:cell wall organization"/>
    <property type="evidence" value="ECO:0007669"/>
    <property type="project" value="UniProtKB-KW"/>
</dbReference>
<feature type="compositionally biased region" description="Low complexity" evidence="27">
    <location>
        <begin position="835"/>
        <end position="846"/>
    </location>
</feature>
<proteinExistence type="inferred from homology"/>
<evidence type="ECO:0000256" key="20">
    <source>
        <dbReference type="ARBA" id="ARBA00023251"/>
    </source>
</evidence>
<dbReference type="NCBIfam" id="TIGR02074">
    <property type="entry name" value="PBP_1a_fam"/>
    <property type="match status" value="1"/>
</dbReference>
<evidence type="ECO:0000313" key="31">
    <source>
        <dbReference type="EMBL" id="AFK57312.1"/>
    </source>
</evidence>
<evidence type="ECO:0000256" key="25">
    <source>
        <dbReference type="ARBA" id="ARBA00049902"/>
    </source>
</evidence>
<evidence type="ECO:0000256" key="3">
    <source>
        <dbReference type="ARBA" id="ARBA00007090"/>
    </source>
</evidence>
<dbReference type="PATRIC" id="fig|1110502.3.peg.5577"/>
<evidence type="ECO:0000256" key="7">
    <source>
        <dbReference type="ARBA" id="ARBA00022475"/>
    </source>
</evidence>
<keyword evidence="12" id="KW-0808">Transferase</keyword>
<dbReference type="InterPro" id="IPR050396">
    <property type="entry name" value="Glycosyltr_51/Transpeptidase"/>
</dbReference>
<comment type="subcellular location">
    <subcellularLocation>
        <location evidence="1">Cell inner membrane</location>
        <topology evidence="1">Single-pass type II membrane protein</topology>
    </subcellularLocation>
</comment>
<dbReference type="KEGG" id="tmo:TMO_c0702"/>
<evidence type="ECO:0000256" key="11">
    <source>
        <dbReference type="ARBA" id="ARBA00022676"/>
    </source>
</evidence>
<dbReference type="EC" id="2.4.99.28" evidence="24"/>
<dbReference type="GO" id="GO:0008955">
    <property type="term" value="F:peptidoglycan glycosyltransferase activity"/>
    <property type="evidence" value="ECO:0007669"/>
    <property type="project" value="UniProtKB-EC"/>
</dbReference>
<dbReference type="GO" id="GO:0006508">
    <property type="term" value="P:proteolysis"/>
    <property type="evidence" value="ECO:0007669"/>
    <property type="project" value="UniProtKB-KW"/>
</dbReference>
<dbReference type="FunFam" id="1.10.3810.10:FF:000003">
    <property type="entry name" value="Penicillin-binding protein 1a"/>
    <property type="match status" value="1"/>
</dbReference>
<evidence type="ECO:0000259" key="29">
    <source>
        <dbReference type="Pfam" id="PF00912"/>
    </source>
</evidence>
<dbReference type="SUPFAM" id="SSF53955">
    <property type="entry name" value="Lysozyme-like"/>
    <property type="match status" value="1"/>
</dbReference>
<dbReference type="InterPro" id="IPR001460">
    <property type="entry name" value="PCN-bd_Tpept"/>
</dbReference>
<gene>
    <name evidence="31" type="primary">mrcA</name>
    <name evidence="31" type="ordered locus">TMO_c0702</name>
</gene>
<evidence type="ECO:0000256" key="1">
    <source>
        <dbReference type="ARBA" id="ARBA00004249"/>
    </source>
</evidence>
<evidence type="ECO:0000256" key="15">
    <source>
        <dbReference type="ARBA" id="ARBA00022960"/>
    </source>
</evidence>
<keyword evidence="21" id="KW-0511">Multifunctional enzyme</keyword>
<keyword evidence="8" id="KW-0997">Cell inner membrane</keyword>
<keyword evidence="17" id="KW-0573">Peptidoglycan synthesis</keyword>
<dbReference type="InterPro" id="IPR031376">
    <property type="entry name" value="PCB_OB"/>
</dbReference>
<sequence>MSLIRLLGFLLTGIVLLAIAGGAALYYGVTMYDGDLPDFEQLADYKPPTVTRIYAGDGRLLDEYAREKRVFVPIDAIPDVVKHAFIAAEDQNFYTHPGIDVVAILRAAVTNIDNLASDRRPIGASTITQQVAKNFLLTNEVSIERKVKEALLSLRIERAFTKDHILELYLNEIYLGYGAYGVAAAALAYFDKSLDELTAEEAAYLAALPKAPNNYNPIRRADAAKARRDWVLSRMAEDGYISADEARAAEARPLVTRPRGGEDQARADYFVEEVRRDIAQRFGSDELYEGGLTVMTTVDPKLQALADTALRDGLVSYDRRHGYRGPVQSGVATDDIEAARKRLEDLGRDKPLVPGWRYALVTEAGGKAAKLIFADGAAGTLDLEAVKWARKYVSVDRRGPAIRAVDDVVSAGDIVVVAPADDPTEVAAEADRRAEDGEGPAPKAAAGALKLVQVPDVSGGLVAMNPHNGRVLAMTGGFNFAASEFNRVTQAQRQPGSAFKPFVYLSAFEHGWTPASIVQDAPLALDQGAGLGTWRPKNYSGRFYGPSTLRVGVEQSRNLMTVRLARDLGAESISEIARRLGIGDWPPYLSTALGAGETTLMRLATAYAMVVNGGRQIHPALVERIQDRDGKTIFRRDERPCEACSVPEWHPGLQPPVLPDTRDQVLNPLDAYQLVHVMEGVIQRGTGRRALSIGKPLAGKTGTTNDSFDAWFMGFSPDLVVGVYVGFDTPRSLGDNEQGASAALPIWIEFMKGALADAPATPFRTPSGIRLVRVDAKTGLLPGPDTATVITEAFKPGTEPTMVSGMQDDYGTYGDPGAGAGTGGTLPARPSNPYGGAAAPAPGGLY</sequence>
<evidence type="ECO:0000256" key="24">
    <source>
        <dbReference type="ARBA" id="ARBA00044770"/>
    </source>
</evidence>
<name>I3TX24_TISMK</name>
<dbReference type="Proteomes" id="UP000005258">
    <property type="component" value="Plasmid pTM3"/>
</dbReference>
<comment type="catalytic activity">
    <reaction evidence="25">
        <text>[GlcNAc-(1-&gt;4)-Mur2Ac(oyl-L-Ala-gamma-D-Glu-L-Lys-D-Ala-D-Ala)](n)-di-trans,octa-cis-undecaprenyl diphosphate + beta-D-GlcNAc-(1-&gt;4)-Mur2Ac(oyl-L-Ala-gamma-D-Glu-L-Lys-D-Ala-D-Ala)-di-trans,octa-cis-undecaprenyl diphosphate = [GlcNAc-(1-&gt;4)-Mur2Ac(oyl-L-Ala-gamma-D-Glu-L-Lys-D-Ala-D-Ala)](n+1)-di-trans,octa-cis-undecaprenyl diphosphate + di-trans,octa-cis-undecaprenyl diphosphate + H(+)</text>
        <dbReference type="Rhea" id="RHEA:23708"/>
        <dbReference type="Rhea" id="RHEA-COMP:9602"/>
        <dbReference type="Rhea" id="RHEA-COMP:9603"/>
        <dbReference type="ChEBI" id="CHEBI:15378"/>
        <dbReference type="ChEBI" id="CHEBI:58405"/>
        <dbReference type="ChEBI" id="CHEBI:60033"/>
        <dbReference type="ChEBI" id="CHEBI:78435"/>
        <dbReference type="EC" id="2.4.99.28"/>
    </reaction>
</comment>
<evidence type="ECO:0000256" key="26">
    <source>
        <dbReference type="ARBA" id="ARBA00060592"/>
    </source>
</evidence>
<dbReference type="GO" id="GO:0009252">
    <property type="term" value="P:peptidoglycan biosynthetic process"/>
    <property type="evidence" value="ECO:0007669"/>
    <property type="project" value="UniProtKB-UniPathway"/>
</dbReference>
<evidence type="ECO:0000256" key="27">
    <source>
        <dbReference type="SAM" id="MobiDB-lite"/>
    </source>
</evidence>
<keyword evidence="7" id="KW-1003">Cell membrane</keyword>
<dbReference type="PANTHER" id="PTHR32282">
    <property type="entry name" value="BINDING PROTEIN TRANSPEPTIDASE, PUTATIVE-RELATED"/>
    <property type="match status" value="1"/>
</dbReference>
<reference evidence="31 32" key="1">
    <citation type="journal article" date="2012" name="J. Am. Chem. Soc.">
        <title>Bacterial biosynthesis and maturation of the didemnin anti-cancer agents.</title>
        <authorList>
            <person name="Xu Y."/>
            <person name="Kersten R.D."/>
            <person name="Nam S.J."/>
            <person name="Lu L."/>
            <person name="Al-Suwailem A.M."/>
            <person name="Zheng H."/>
            <person name="Fenical W."/>
            <person name="Dorrestein P.C."/>
            <person name="Moore B.S."/>
            <person name="Qian P.Y."/>
        </authorList>
    </citation>
    <scope>NUCLEOTIDE SEQUENCE [LARGE SCALE GENOMIC DNA]</scope>
    <source>
        <strain evidence="31 32">KA081020-065</strain>
    </source>
</reference>
<evidence type="ECO:0000256" key="21">
    <source>
        <dbReference type="ARBA" id="ARBA00023268"/>
    </source>
</evidence>
<dbReference type="SUPFAM" id="SSF56601">
    <property type="entry name" value="beta-lactamase/transpeptidase-like"/>
    <property type="match status" value="1"/>
</dbReference>
<evidence type="ECO:0000256" key="12">
    <source>
        <dbReference type="ARBA" id="ARBA00022679"/>
    </source>
</evidence>
<evidence type="ECO:0000256" key="23">
    <source>
        <dbReference type="ARBA" id="ARBA00034000"/>
    </source>
</evidence>
<dbReference type="GO" id="GO:0030288">
    <property type="term" value="C:outer membrane-bounded periplasmic space"/>
    <property type="evidence" value="ECO:0007669"/>
    <property type="project" value="TreeGrafter"/>
</dbReference>
<feature type="domain" description="Penicillin-binding protein OB-like" evidence="30">
    <location>
        <begin position="323"/>
        <end position="457"/>
    </location>
</feature>
<feature type="domain" description="Glycosyl transferase family 51" evidence="29">
    <location>
        <begin position="58"/>
        <end position="235"/>
    </location>
</feature>
<comment type="catalytic activity">
    <reaction evidence="23">
        <text>Preferential cleavage: (Ac)2-L-Lys-D-Ala-|-D-Ala. Also transpeptidation of peptidyl-alanyl moieties that are N-acyl substituents of D-alanine.</text>
        <dbReference type="EC" id="3.4.16.4"/>
    </reaction>
</comment>
<keyword evidence="32" id="KW-1185">Reference proteome</keyword>
<dbReference type="PANTHER" id="PTHR32282:SF27">
    <property type="entry name" value="PENICILLIN-BINDING PROTEIN 1A"/>
    <property type="match status" value="1"/>
</dbReference>
<evidence type="ECO:0000256" key="9">
    <source>
        <dbReference type="ARBA" id="ARBA00022645"/>
    </source>
</evidence>
<comment type="pathway">
    <text evidence="2">Cell wall biogenesis; peptidoglycan biosynthesis.</text>
</comment>
<comment type="similarity">
    <text evidence="3">In the C-terminal section; belongs to the transpeptidase family.</text>
</comment>
<dbReference type="Gene3D" id="2.40.50.140">
    <property type="entry name" value="Nucleic acid-binding proteins"/>
    <property type="match status" value="1"/>
</dbReference>
<dbReference type="EC" id="3.4.16.4" evidence="5"/>
<dbReference type="Pfam" id="PF00905">
    <property type="entry name" value="Transpeptidase"/>
    <property type="match status" value="1"/>
</dbReference>
<evidence type="ECO:0000259" key="30">
    <source>
        <dbReference type="Pfam" id="PF17092"/>
    </source>
</evidence>
<evidence type="ECO:0000256" key="18">
    <source>
        <dbReference type="ARBA" id="ARBA00022989"/>
    </source>
</evidence>
<organism evidence="31 32">
    <name type="scientific">Tistrella mobilis (strain KA081020-065)</name>
    <dbReference type="NCBI Taxonomy" id="1110502"/>
    <lineage>
        <taxon>Bacteria</taxon>
        <taxon>Pseudomonadati</taxon>
        <taxon>Pseudomonadota</taxon>
        <taxon>Alphaproteobacteria</taxon>
        <taxon>Geminicoccales</taxon>
        <taxon>Geminicoccaceae</taxon>
        <taxon>Tistrella</taxon>
    </lineage>
</organism>
<dbReference type="InterPro" id="IPR012338">
    <property type="entry name" value="Beta-lactam/transpept-like"/>
</dbReference>
<dbReference type="RefSeq" id="WP_014748301.1">
    <property type="nucleotide sequence ID" value="NC_017958.1"/>
</dbReference>
<evidence type="ECO:0000256" key="8">
    <source>
        <dbReference type="ARBA" id="ARBA00022519"/>
    </source>
</evidence>
<evidence type="ECO:0000256" key="6">
    <source>
        <dbReference type="ARBA" id="ARBA00018638"/>
    </source>
</evidence>
<accession>I3TX24</accession>
<keyword evidence="31" id="KW-0614">Plasmid</keyword>
<dbReference type="AlphaFoldDB" id="I3TX24"/>
<evidence type="ECO:0000256" key="10">
    <source>
        <dbReference type="ARBA" id="ARBA00022670"/>
    </source>
</evidence>
<feature type="region of interest" description="Disordered" evidence="27">
    <location>
        <begin position="812"/>
        <end position="846"/>
    </location>
</feature>
<keyword evidence="19" id="KW-0472">Membrane</keyword>
<dbReference type="InterPro" id="IPR012340">
    <property type="entry name" value="NA-bd_OB-fold"/>
</dbReference>